<dbReference type="InterPro" id="IPR020846">
    <property type="entry name" value="MFS_dom"/>
</dbReference>
<feature type="transmembrane region" description="Helical" evidence="4">
    <location>
        <begin position="20"/>
        <end position="45"/>
    </location>
</feature>
<feature type="domain" description="Major facilitator superfamily (MFS) profile" evidence="5">
    <location>
        <begin position="21"/>
        <end position="423"/>
    </location>
</feature>
<feature type="transmembrane region" description="Helical" evidence="4">
    <location>
        <begin position="84"/>
        <end position="105"/>
    </location>
</feature>
<evidence type="ECO:0000259" key="5">
    <source>
        <dbReference type="PROSITE" id="PS50850"/>
    </source>
</evidence>
<dbReference type="Pfam" id="PF07690">
    <property type="entry name" value="MFS_1"/>
    <property type="match status" value="1"/>
</dbReference>
<keyword evidence="3 4" id="KW-0472">Membrane</keyword>
<evidence type="ECO:0000313" key="6">
    <source>
        <dbReference type="EMBL" id="PRD57821.1"/>
    </source>
</evidence>
<dbReference type="InterPro" id="IPR050327">
    <property type="entry name" value="Proton-linked_MCT"/>
</dbReference>
<protein>
    <submittedName>
        <fullName evidence="6">MFS transporter</fullName>
    </submittedName>
</protein>
<accession>A0A2S9JWW7</accession>
<keyword evidence="1 4" id="KW-0812">Transmembrane</keyword>
<dbReference type="OrthoDB" id="146345at2"/>
<feature type="transmembrane region" description="Helical" evidence="4">
    <location>
        <begin position="57"/>
        <end position="78"/>
    </location>
</feature>
<feature type="transmembrane region" description="Helical" evidence="4">
    <location>
        <begin position="176"/>
        <end position="196"/>
    </location>
</feature>
<name>A0A2S9JWW7_9HYPH</name>
<dbReference type="AlphaFoldDB" id="A0A2S9JWW7"/>
<keyword evidence="7" id="KW-1185">Reference proteome</keyword>
<dbReference type="PROSITE" id="PS50850">
    <property type="entry name" value="MFS"/>
    <property type="match status" value="1"/>
</dbReference>
<dbReference type="SUPFAM" id="SSF103473">
    <property type="entry name" value="MFS general substrate transporter"/>
    <property type="match status" value="1"/>
</dbReference>
<evidence type="ECO:0000256" key="2">
    <source>
        <dbReference type="ARBA" id="ARBA00022989"/>
    </source>
</evidence>
<comment type="caution">
    <text evidence="6">The sequence shown here is derived from an EMBL/GenBank/DDBJ whole genome shotgun (WGS) entry which is preliminary data.</text>
</comment>
<gene>
    <name evidence="6" type="ORF">C5750_01295</name>
</gene>
<feature type="transmembrane region" description="Helical" evidence="4">
    <location>
        <begin position="145"/>
        <end position="164"/>
    </location>
</feature>
<dbReference type="EMBL" id="PVBT01000001">
    <property type="protein sequence ID" value="PRD57821.1"/>
    <property type="molecule type" value="Genomic_DNA"/>
</dbReference>
<dbReference type="PANTHER" id="PTHR11360">
    <property type="entry name" value="MONOCARBOXYLATE TRANSPORTER"/>
    <property type="match status" value="1"/>
</dbReference>
<evidence type="ECO:0000313" key="7">
    <source>
        <dbReference type="Proteomes" id="UP000238563"/>
    </source>
</evidence>
<evidence type="ECO:0000256" key="4">
    <source>
        <dbReference type="SAM" id="Phobius"/>
    </source>
</evidence>
<feature type="transmembrane region" description="Helical" evidence="4">
    <location>
        <begin position="273"/>
        <end position="296"/>
    </location>
</feature>
<proteinExistence type="predicted"/>
<dbReference type="InterPro" id="IPR011701">
    <property type="entry name" value="MFS"/>
</dbReference>
<feature type="transmembrane region" description="Helical" evidence="4">
    <location>
        <begin position="397"/>
        <end position="416"/>
    </location>
</feature>
<feature type="transmembrane region" description="Helical" evidence="4">
    <location>
        <begin position="332"/>
        <end position="353"/>
    </location>
</feature>
<evidence type="ECO:0000256" key="3">
    <source>
        <dbReference type="ARBA" id="ARBA00023136"/>
    </source>
</evidence>
<feature type="transmembrane region" description="Helical" evidence="4">
    <location>
        <begin position="112"/>
        <end position="139"/>
    </location>
</feature>
<dbReference type="PANTHER" id="PTHR11360:SF290">
    <property type="entry name" value="MONOCARBOXYLATE MFS PERMEASE"/>
    <property type="match status" value="1"/>
</dbReference>
<dbReference type="Proteomes" id="UP000238563">
    <property type="component" value="Unassembled WGS sequence"/>
</dbReference>
<feature type="transmembrane region" description="Helical" evidence="4">
    <location>
        <begin position="365"/>
        <end position="385"/>
    </location>
</feature>
<sequence length="434" mass="46423">MISSPLAAALARRNVHYGWVVVSVTFLTMLVTAAAVGAPGVLIVPLEKEFGWTTEQIATAFSIRLLLFGLMGPFAAAFMNYFGVRKVVCVALALIAGGSFLSLGMTQIWQLILLWGVVIGFGTGLTAMVLGATVATRWFTDRRGLVLGMLTASSATGQLAFMPLMASISENYGWRAATMMVCALLAVAAAAVFLLMRDRPSDVGLPAYGEKDVAKTAPITGGLLSLIILPLATLKEISRSSTFWVLFATFYICGASTNGLIQTHFVALCGDYGLAAVTAASVLAMMGFFDFFGTIGSGWLSDRVDNRWLLFWYYGLRGASLLFLPYSNFSIYGLSLFAMFYGLDWIATVPPTVKLATDRFGREKAGMVFGWVFAGHQLGAASAAYGGGFARTEYASYLPAFFTAGILCLIAALLALTIRKSSKDDRVGEPAIAH</sequence>
<keyword evidence="2 4" id="KW-1133">Transmembrane helix</keyword>
<reference evidence="6 7" key="1">
    <citation type="submission" date="2018-02" db="EMBL/GenBank/DDBJ databases">
        <title>The draft genome of Phyllobacterium myrsinacearum DSM5892.</title>
        <authorList>
            <person name="Li L."/>
            <person name="Liu L."/>
            <person name="Zhang X."/>
            <person name="Wang T."/>
        </authorList>
    </citation>
    <scope>NUCLEOTIDE SEQUENCE [LARGE SCALE GENOMIC DNA]</scope>
    <source>
        <strain evidence="6 7">DSM 5892</strain>
    </source>
</reference>
<dbReference type="CDD" id="cd17355">
    <property type="entry name" value="MFS_YcxA_like"/>
    <property type="match status" value="1"/>
</dbReference>
<dbReference type="Gene3D" id="1.20.1250.20">
    <property type="entry name" value="MFS general substrate transporter like domains"/>
    <property type="match status" value="2"/>
</dbReference>
<dbReference type="RefSeq" id="WP_105732062.1">
    <property type="nucleotide sequence ID" value="NZ_PVBT01000001.1"/>
</dbReference>
<feature type="transmembrane region" description="Helical" evidence="4">
    <location>
        <begin position="241"/>
        <end position="261"/>
    </location>
</feature>
<evidence type="ECO:0000256" key="1">
    <source>
        <dbReference type="ARBA" id="ARBA00022692"/>
    </source>
</evidence>
<dbReference type="InterPro" id="IPR036259">
    <property type="entry name" value="MFS_trans_sf"/>
</dbReference>
<organism evidence="6 7">
    <name type="scientific">Phyllobacterium myrsinacearum</name>
    <dbReference type="NCBI Taxonomy" id="28101"/>
    <lineage>
        <taxon>Bacteria</taxon>
        <taxon>Pseudomonadati</taxon>
        <taxon>Pseudomonadota</taxon>
        <taxon>Alphaproteobacteria</taxon>
        <taxon>Hyphomicrobiales</taxon>
        <taxon>Phyllobacteriaceae</taxon>
        <taxon>Phyllobacterium</taxon>
    </lineage>
</organism>
<dbReference type="GO" id="GO:0022857">
    <property type="term" value="F:transmembrane transporter activity"/>
    <property type="evidence" value="ECO:0007669"/>
    <property type="project" value="InterPro"/>
</dbReference>